<accession>A0ABY7F476</accession>
<evidence type="ECO:0000313" key="3">
    <source>
        <dbReference type="Proteomes" id="UP001164746"/>
    </source>
</evidence>
<feature type="compositionally biased region" description="Polar residues" evidence="1">
    <location>
        <begin position="33"/>
        <end position="42"/>
    </location>
</feature>
<feature type="compositionally biased region" description="Basic residues" evidence="1">
    <location>
        <begin position="1"/>
        <end position="10"/>
    </location>
</feature>
<organism evidence="2 3">
    <name type="scientific">Mya arenaria</name>
    <name type="common">Soft-shell clam</name>
    <dbReference type="NCBI Taxonomy" id="6604"/>
    <lineage>
        <taxon>Eukaryota</taxon>
        <taxon>Metazoa</taxon>
        <taxon>Spiralia</taxon>
        <taxon>Lophotrochozoa</taxon>
        <taxon>Mollusca</taxon>
        <taxon>Bivalvia</taxon>
        <taxon>Autobranchia</taxon>
        <taxon>Heteroconchia</taxon>
        <taxon>Euheterodonta</taxon>
        <taxon>Imparidentia</taxon>
        <taxon>Neoheterodontei</taxon>
        <taxon>Myida</taxon>
        <taxon>Myoidea</taxon>
        <taxon>Myidae</taxon>
        <taxon>Mya</taxon>
    </lineage>
</organism>
<feature type="region of interest" description="Disordered" evidence="1">
    <location>
        <begin position="314"/>
        <end position="335"/>
    </location>
</feature>
<protein>
    <submittedName>
        <fullName evidence="2">Uncharacterized protein</fullName>
    </submittedName>
</protein>
<name>A0ABY7F476_MYAAR</name>
<sequence length="335" mass="38618">MGNSLKKRRRKTDDRTHQAGLEETANTPAGGFQRTSEQGNDQLQDKVEGGDKATEGLDNLSSQTNKQRDDINAIVVDKTTEIHDVFRSHQTRLENITNVLAGELEETADRTIKPQVSSFNELVSKEKRTINLLAADFEDTAHRERRLLNEDVETHKRDIDALATRRKDEISQQQKQVDEAFRTEDIPYLLYIPMRDIPPDRTHSIEDIIFAHLENEIGYQKQDREKLERSEDWLAFENNFNTAFSPDLMSFLCVMNYEHGRRCSEMFGDTEREFYRGDTFYSNEISEYQEAVLLAYNECVNNVKRSNKDSIVKVTDKSDRPPSKPMVASAQTLGM</sequence>
<dbReference type="EMBL" id="CP111021">
    <property type="protein sequence ID" value="WAR16950.1"/>
    <property type="molecule type" value="Genomic_DNA"/>
</dbReference>
<evidence type="ECO:0000256" key="1">
    <source>
        <dbReference type="SAM" id="MobiDB-lite"/>
    </source>
</evidence>
<feature type="compositionally biased region" description="Basic and acidic residues" evidence="1">
    <location>
        <begin position="43"/>
        <end position="55"/>
    </location>
</feature>
<reference evidence="2" key="1">
    <citation type="submission" date="2022-11" db="EMBL/GenBank/DDBJ databases">
        <title>Centuries of genome instability and evolution in soft-shell clam transmissible cancer (bioRxiv).</title>
        <authorList>
            <person name="Hart S.F.M."/>
            <person name="Yonemitsu M.A."/>
            <person name="Giersch R.M."/>
            <person name="Beal B.F."/>
            <person name="Arriagada G."/>
            <person name="Davis B.W."/>
            <person name="Ostrander E.A."/>
            <person name="Goff S.P."/>
            <person name="Metzger M.J."/>
        </authorList>
    </citation>
    <scope>NUCLEOTIDE SEQUENCE</scope>
    <source>
        <strain evidence="2">MELC-2E11</strain>
        <tissue evidence="2">Siphon/mantle</tissue>
    </source>
</reference>
<feature type="region of interest" description="Disordered" evidence="1">
    <location>
        <begin position="1"/>
        <end position="65"/>
    </location>
</feature>
<dbReference type="Proteomes" id="UP001164746">
    <property type="component" value="Chromosome 10"/>
</dbReference>
<proteinExistence type="predicted"/>
<keyword evidence="3" id="KW-1185">Reference proteome</keyword>
<gene>
    <name evidence="2" type="ORF">MAR_031544</name>
</gene>
<evidence type="ECO:0000313" key="2">
    <source>
        <dbReference type="EMBL" id="WAR16950.1"/>
    </source>
</evidence>